<proteinExistence type="predicted"/>
<evidence type="ECO:0000256" key="6">
    <source>
        <dbReference type="ARBA" id="ARBA00022475"/>
    </source>
</evidence>
<keyword evidence="27" id="KW-1185">Reference proteome</keyword>
<evidence type="ECO:0000256" key="7">
    <source>
        <dbReference type="ARBA" id="ARBA00022553"/>
    </source>
</evidence>
<dbReference type="SUPFAM" id="SSF55874">
    <property type="entry name" value="ATPase domain of HSP90 chaperone/DNA topoisomerase II/histidine kinase"/>
    <property type="match status" value="1"/>
</dbReference>
<keyword evidence="11 26" id="KW-0418">Kinase</keyword>
<evidence type="ECO:0000256" key="13">
    <source>
        <dbReference type="ARBA" id="ARBA00022840"/>
    </source>
</evidence>
<keyword evidence="17" id="KW-0902">Two-component regulatory system</keyword>
<evidence type="ECO:0000313" key="26">
    <source>
        <dbReference type="EMBL" id="CAH9419779.1"/>
    </source>
</evidence>
<evidence type="ECO:0000259" key="24">
    <source>
        <dbReference type="PROSITE" id="PS50109"/>
    </source>
</evidence>
<feature type="domain" description="HAMP" evidence="25">
    <location>
        <begin position="149"/>
        <end position="201"/>
    </location>
</feature>
<keyword evidence="18" id="KW-0346">Stress response</keyword>
<dbReference type="PRINTS" id="PR00344">
    <property type="entry name" value="BCTRLSENSOR"/>
</dbReference>
<keyword evidence="19" id="KW-0843">Virulence</keyword>
<dbReference type="Gene3D" id="6.10.340.10">
    <property type="match status" value="1"/>
</dbReference>
<dbReference type="PANTHER" id="PTHR44936:SF9">
    <property type="entry name" value="SENSOR PROTEIN CREC"/>
    <property type="match status" value="1"/>
</dbReference>
<keyword evidence="6" id="KW-1003">Cell membrane</keyword>
<comment type="cofactor">
    <cofactor evidence="3">
        <name>Mg(2+)</name>
        <dbReference type="ChEBI" id="CHEBI:18420"/>
    </cofactor>
</comment>
<evidence type="ECO:0000256" key="11">
    <source>
        <dbReference type="ARBA" id="ARBA00022777"/>
    </source>
</evidence>
<reference evidence="26" key="1">
    <citation type="submission" date="2022-03" db="EMBL/GenBank/DDBJ databases">
        <authorList>
            <person name="Leyn A S."/>
        </authorList>
    </citation>
    <scope>NUCLEOTIDE SEQUENCE</scope>
    <source>
        <strain evidence="26">Streptomyces globisporus 4-3</strain>
    </source>
</reference>
<dbReference type="InterPro" id="IPR036097">
    <property type="entry name" value="HisK_dim/P_sf"/>
</dbReference>
<dbReference type="InterPro" id="IPR036890">
    <property type="entry name" value="HATPase_C_sf"/>
</dbReference>
<comment type="catalytic activity">
    <reaction evidence="1">
        <text>ATP + protein L-histidine = ADP + protein N-phospho-L-histidine.</text>
        <dbReference type="EC" id="2.7.13.3"/>
    </reaction>
</comment>
<comment type="caution">
    <text evidence="26">The sequence shown here is derived from an EMBL/GenBank/DDBJ whole genome shotgun (WGS) entry which is preliminary data.</text>
</comment>
<evidence type="ECO:0000256" key="4">
    <source>
        <dbReference type="ARBA" id="ARBA00004651"/>
    </source>
</evidence>
<evidence type="ECO:0000256" key="2">
    <source>
        <dbReference type="ARBA" id="ARBA00001936"/>
    </source>
</evidence>
<feature type="transmembrane region" description="Helical" evidence="23">
    <location>
        <begin position="6"/>
        <end position="27"/>
    </location>
</feature>
<dbReference type="Gene3D" id="1.10.287.130">
    <property type="match status" value="1"/>
</dbReference>
<evidence type="ECO:0000256" key="1">
    <source>
        <dbReference type="ARBA" id="ARBA00000085"/>
    </source>
</evidence>
<dbReference type="InterPro" id="IPR003661">
    <property type="entry name" value="HisK_dim/P_dom"/>
</dbReference>
<dbReference type="SUPFAM" id="SSF47384">
    <property type="entry name" value="Homodimeric domain of signal transducing histidine kinase"/>
    <property type="match status" value="1"/>
</dbReference>
<evidence type="ECO:0000256" key="14">
    <source>
        <dbReference type="ARBA" id="ARBA00022842"/>
    </source>
</evidence>
<feature type="domain" description="Histidine kinase" evidence="24">
    <location>
        <begin position="209"/>
        <end position="413"/>
    </location>
</feature>
<evidence type="ECO:0000256" key="5">
    <source>
        <dbReference type="ARBA" id="ARBA00012438"/>
    </source>
</evidence>
<dbReference type="InterPro" id="IPR040868">
    <property type="entry name" value="DraK_HK_N"/>
</dbReference>
<keyword evidence="7" id="KW-0597">Phosphoprotein</keyword>
<organism evidence="26 27">
    <name type="scientific">Streptomyces globisporus</name>
    <dbReference type="NCBI Taxonomy" id="1908"/>
    <lineage>
        <taxon>Bacteria</taxon>
        <taxon>Bacillati</taxon>
        <taxon>Actinomycetota</taxon>
        <taxon>Actinomycetes</taxon>
        <taxon>Kitasatosporales</taxon>
        <taxon>Streptomycetaceae</taxon>
        <taxon>Streptomyces</taxon>
    </lineage>
</organism>
<evidence type="ECO:0000256" key="10">
    <source>
        <dbReference type="ARBA" id="ARBA00022741"/>
    </source>
</evidence>
<keyword evidence="16 23" id="KW-1133">Transmembrane helix</keyword>
<keyword evidence="13" id="KW-0067">ATP-binding</keyword>
<dbReference type="Pfam" id="PF02518">
    <property type="entry name" value="HATPase_c"/>
    <property type="match status" value="1"/>
</dbReference>
<dbReference type="Pfam" id="PF00512">
    <property type="entry name" value="HisKA"/>
    <property type="match status" value="1"/>
</dbReference>
<dbReference type="Pfam" id="PF18092">
    <property type="entry name" value="DraK_HK_N"/>
    <property type="match status" value="1"/>
</dbReference>
<evidence type="ECO:0000256" key="21">
    <source>
        <dbReference type="ARBA" id="ARBA00040454"/>
    </source>
</evidence>
<dbReference type="SMART" id="SM00387">
    <property type="entry name" value="HATPase_c"/>
    <property type="match status" value="1"/>
</dbReference>
<evidence type="ECO:0000259" key="25">
    <source>
        <dbReference type="PROSITE" id="PS50885"/>
    </source>
</evidence>
<evidence type="ECO:0000313" key="27">
    <source>
        <dbReference type="Proteomes" id="UP001154015"/>
    </source>
</evidence>
<sequence length="421" mass="45204">MRRRLINSTLAVVLVVIAVFGVSLVIVETRTISASAQESVESEALRLISVVESRLLGEEAINSGVLAEQIDPARYALIEIPGREPISVGDRPTGSVLRATETGEGGEKVTVEESRSSVTREVGRTLLIIGAVALLAIVSAVLLAVRQANRLASPLTDLAETAERLGSGDPRPRHKRYGVPELDRVADVLDSSAERIARMLTAERRLAADASHQLRTPLTALSMRIEEISVTDDPETVKEEANIALTQVERLTDVVERLLTNSRDPRTGSAVVFDLDEVIKQQIEEWRPAYRSTGRALVCSGKHGLRAVGTPGAVAQVLAALIENSLMHGGGTVALRTRVTGNQVVVEVTDEGPGVPAELGARIFERAISGRNSTGIGLAVARDLAEADGGRLELLQQHPAVFALFLSRVPVDRKTPERPVR</sequence>
<keyword evidence="12" id="KW-0378">Hydrolase</keyword>
<evidence type="ECO:0000256" key="19">
    <source>
        <dbReference type="ARBA" id="ARBA00023026"/>
    </source>
</evidence>
<dbReference type="InterPro" id="IPR003594">
    <property type="entry name" value="HATPase_dom"/>
</dbReference>
<dbReference type="CDD" id="cd00075">
    <property type="entry name" value="HATPase"/>
    <property type="match status" value="1"/>
</dbReference>
<comment type="subcellular location">
    <subcellularLocation>
        <location evidence="4">Cell membrane</location>
        <topology evidence="4">Multi-pass membrane protein</topology>
    </subcellularLocation>
</comment>
<evidence type="ECO:0000256" key="16">
    <source>
        <dbReference type="ARBA" id="ARBA00022989"/>
    </source>
</evidence>
<keyword evidence="20" id="KW-0464">Manganese</keyword>
<dbReference type="Gene3D" id="3.30.450.250">
    <property type="match status" value="1"/>
</dbReference>
<evidence type="ECO:0000256" key="23">
    <source>
        <dbReference type="SAM" id="Phobius"/>
    </source>
</evidence>
<dbReference type="Proteomes" id="UP001154015">
    <property type="component" value="Unassembled WGS sequence"/>
</dbReference>
<evidence type="ECO:0000256" key="9">
    <source>
        <dbReference type="ARBA" id="ARBA00022692"/>
    </source>
</evidence>
<evidence type="ECO:0000256" key="17">
    <source>
        <dbReference type="ARBA" id="ARBA00023012"/>
    </source>
</evidence>
<dbReference type="EMBL" id="CAKXYP010000027">
    <property type="protein sequence ID" value="CAH9419779.1"/>
    <property type="molecule type" value="Genomic_DNA"/>
</dbReference>
<name>A0ABM9H804_STRGL</name>
<keyword evidence="10" id="KW-0547">Nucleotide-binding</keyword>
<protein>
    <recommendedName>
        <fullName evidence="21">Signal transduction histidine-protein kinase/phosphatase MprB</fullName>
        <ecNumber evidence="5">2.7.13.3</ecNumber>
    </recommendedName>
    <alternativeName>
        <fullName evidence="22">Mycobacterial persistence regulator B</fullName>
    </alternativeName>
</protein>
<evidence type="ECO:0000256" key="12">
    <source>
        <dbReference type="ARBA" id="ARBA00022801"/>
    </source>
</evidence>
<keyword evidence="15" id="KW-0904">Protein phosphatase</keyword>
<dbReference type="PROSITE" id="PS50885">
    <property type="entry name" value="HAMP"/>
    <property type="match status" value="1"/>
</dbReference>
<dbReference type="InterPro" id="IPR003660">
    <property type="entry name" value="HAMP_dom"/>
</dbReference>
<comment type="cofactor">
    <cofactor evidence="2">
        <name>Mn(2+)</name>
        <dbReference type="ChEBI" id="CHEBI:29035"/>
    </cofactor>
</comment>
<dbReference type="SMART" id="SM00388">
    <property type="entry name" value="HisKA"/>
    <property type="match status" value="1"/>
</dbReference>
<feature type="transmembrane region" description="Helical" evidence="23">
    <location>
        <begin position="125"/>
        <end position="145"/>
    </location>
</feature>
<dbReference type="PROSITE" id="PS50109">
    <property type="entry name" value="HIS_KIN"/>
    <property type="match status" value="1"/>
</dbReference>
<evidence type="ECO:0000256" key="8">
    <source>
        <dbReference type="ARBA" id="ARBA00022679"/>
    </source>
</evidence>
<dbReference type="InterPro" id="IPR050980">
    <property type="entry name" value="2C_sensor_his_kinase"/>
</dbReference>
<keyword evidence="9 23" id="KW-0812">Transmembrane</keyword>
<evidence type="ECO:0000256" key="20">
    <source>
        <dbReference type="ARBA" id="ARBA00023211"/>
    </source>
</evidence>
<dbReference type="PANTHER" id="PTHR44936">
    <property type="entry name" value="SENSOR PROTEIN CREC"/>
    <property type="match status" value="1"/>
</dbReference>
<keyword evidence="8" id="KW-0808">Transferase</keyword>
<dbReference type="Gene3D" id="3.30.565.10">
    <property type="entry name" value="Histidine kinase-like ATPase, C-terminal domain"/>
    <property type="match status" value="1"/>
</dbReference>
<dbReference type="GO" id="GO:0016301">
    <property type="term" value="F:kinase activity"/>
    <property type="evidence" value="ECO:0007669"/>
    <property type="project" value="UniProtKB-KW"/>
</dbReference>
<dbReference type="InterPro" id="IPR004358">
    <property type="entry name" value="Sig_transdc_His_kin-like_C"/>
</dbReference>
<dbReference type="EC" id="2.7.13.3" evidence="5"/>
<evidence type="ECO:0000256" key="22">
    <source>
        <dbReference type="ARBA" id="ARBA00041776"/>
    </source>
</evidence>
<evidence type="ECO:0000256" key="15">
    <source>
        <dbReference type="ARBA" id="ARBA00022912"/>
    </source>
</evidence>
<dbReference type="InterPro" id="IPR005467">
    <property type="entry name" value="His_kinase_dom"/>
</dbReference>
<gene>
    <name evidence="26" type="ORF">SGL43_06834</name>
</gene>
<evidence type="ECO:0000256" key="3">
    <source>
        <dbReference type="ARBA" id="ARBA00001946"/>
    </source>
</evidence>
<dbReference type="CDD" id="cd00082">
    <property type="entry name" value="HisKA"/>
    <property type="match status" value="1"/>
</dbReference>
<dbReference type="RefSeq" id="WP_030803079.1">
    <property type="nucleotide sequence ID" value="NZ_BMTG01000007.1"/>
</dbReference>
<accession>A0ABM9H804</accession>
<keyword evidence="14" id="KW-0460">Magnesium</keyword>
<keyword evidence="23" id="KW-0472">Membrane</keyword>
<evidence type="ECO:0000256" key="18">
    <source>
        <dbReference type="ARBA" id="ARBA00023016"/>
    </source>
</evidence>